<reference evidence="2" key="1">
    <citation type="submission" date="2023-03" db="EMBL/GenBank/DDBJ databases">
        <title>Massive genome expansion in bonnet fungi (Mycena s.s.) driven by repeated elements and novel gene families across ecological guilds.</title>
        <authorList>
            <consortium name="Lawrence Berkeley National Laboratory"/>
            <person name="Harder C.B."/>
            <person name="Miyauchi S."/>
            <person name="Viragh M."/>
            <person name="Kuo A."/>
            <person name="Thoen E."/>
            <person name="Andreopoulos B."/>
            <person name="Lu D."/>
            <person name="Skrede I."/>
            <person name="Drula E."/>
            <person name="Henrissat B."/>
            <person name="Morin E."/>
            <person name="Kohler A."/>
            <person name="Barry K."/>
            <person name="LaButti K."/>
            <person name="Morin E."/>
            <person name="Salamov A."/>
            <person name="Lipzen A."/>
            <person name="Mereny Z."/>
            <person name="Hegedus B."/>
            <person name="Baldrian P."/>
            <person name="Stursova M."/>
            <person name="Weitz H."/>
            <person name="Taylor A."/>
            <person name="Grigoriev I.V."/>
            <person name="Nagy L.G."/>
            <person name="Martin F."/>
            <person name="Kauserud H."/>
        </authorList>
    </citation>
    <scope>NUCLEOTIDE SEQUENCE</scope>
    <source>
        <strain evidence="2">9284</strain>
    </source>
</reference>
<comment type="caution">
    <text evidence="2">The sequence shown here is derived from an EMBL/GenBank/DDBJ whole genome shotgun (WGS) entry which is preliminary data.</text>
</comment>
<evidence type="ECO:0000313" key="3">
    <source>
        <dbReference type="Proteomes" id="UP001221142"/>
    </source>
</evidence>
<organism evidence="2 3">
    <name type="scientific">Roridomyces roridus</name>
    <dbReference type="NCBI Taxonomy" id="1738132"/>
    <lineage>
        <taxon>Eukaryota</taxon>
        <taxon>Fungi</taxon>
        <taxon>Dikarya</taxon>
        <taxon>Basidiomycota</taxon>
        <taxon>Agaricomycotina</taxon>
        <taxon>Agaricomycetes</taxon>
        <taxon>Agaricomycetidae</taxon>
        <taxon>Agaricales</taxon>
        <taxon>Marasmiineae</taxon>
        <taxon>Mycenaceae</taxon>
        <taxon>Roridomyces</taxon>
    </lineage>
</organism>
<evidence type="ECO:0000256" key="1">
    <source>
        <dbReference type="SAM" id="MobiDB-lite"/>
    </source>
</evidence>
<name>A0AAD7C1G8_9AGAR</name>
<accession>A0AAD7C1G8</accession>
<dbReference type="EMBL" id="JARKIF010000007">
    <property type="protein sequence ID" value="KAJ7635040.1"/>
    <property type="molecule type" value="Genomic_DNA"/>
</dbReference>
<dbReference type="AlphaFoldDB" id="A0AAD7C1G8"/>
<feature type="region of interest" description="Disordered" evidence="1">
    <location>
        <begin position="201"/>
        <end position="299"/>
    </location>
</feature>
<sequence length="412" mass="45233">MNGTRSLPSPRSFWFSDSVHNLTRVPLPPTYTFAEVGSFSGNIKYTVGVNVAREGLGAIDEEFDVNVQYLPLSRVVPREETTFPYLPLREDWPFAREVVGGWTLTPFGGRGRIGEQLVELEGILGIQEPAVYTAGQTLPFSLLLWSPSALAMQALAQPGAIDVGFLKSDIFARDALYPRNTVRKNRKLERLADGRIWLTDEGRPEEGAGKPECKLVDLPEPSGKGPAPSPVKATMSPARPSRMQAVWGPDVDDEESTTDGAEQGKDDEGDADARAPSPTPSLEDLDSEPDGERTVRLDGEVRVPACSHPSFRFSSMAREYVLHILIQHPQYSHISPSATGIIGEVPVWYTLNRFAHRSEGDVAAESRVDYTKLPIRGAEIPVGEGAVRLPLNMASVTTQKRPTYRLQRVAAF</sequence>
<evidence type="ECO:0008006" key="4">
    <source>
        <dbReference type="Google" id="ProtNLM"/>
    </source>
</evidence>
<dbReference type="Proteomes" id="UP001221142">
    <property type="component" value="Unassembled WGS sequence"/>
</dbReference>
<evidence type="ECO:0000313" key="2">
    <source>
        <dbReference type="EMBL" id="KAJ7635040.1"/>
    </source>
</evidence>
<protein>
    <recommendedName>
        <fullName evidence="4">Arrestin-like N-terminal domain-containing protein</fullName>
    </recommendedName>
</protein>
<feature type="compositionally biased region" description="Basic and acidic residues" evidence="1">
    <location>
        <begin position="201"/>
        <end position="217"/>
    </location>
</feature>
<gene>
    <name evidence="2" type="ORF">FB45DRAFT_479923</name>
</gene>
<keyword evidence="3" id="KW-1185">Reference proteome</keyword>
<feature type="compositionally biased region" description="Basic and acidic residues" evidence="1">
    <location>
        <begin position="290"/>
        <end position="299"/>
    </location>
</feature>
<proteinExistence type="predicted"/>